<proteinExistence type="predicted"/>
<comment type="caution">
    <text evidence="2">The sequence shown here is derived from an EMBL/GenBank/DDBJ whole genome shotgun (WGS) entry which is preliminary data.</text>
</comment>
<evidence type="ECO:0000313" key="3">
    <source>
        <dbReference type="Proteomes" id="UP000638648"/>
    </source>
</evidence>
<dbReference type="InterPro" id="IPR041698">
    <property type="entry name" value="Methyltransf_25"/>
</dbReference>
<dbReference type="PANTHER" id="PTHR43591">
    <property type="entry name" value="METHYLTRANSFERASE"/>
    <property type="match status" value="1"/>
</dbReference>
<dbReference type="GO" id="GO:0008168">
    <property type="term" value="F:methyltransferase activity"/>
    <property type="evidence" value="ECO:0007669"/>
    <property type="project" value="TreeGrafter"/>
</dbReference>
<dbReference type="RefSeq" id="WP_192752479.1">
    <property type="nucleotide sequence ID" value="NZ_BAABJL010000172.1"/>
</dbReference>
<dbReference type="Gene3D" id="3.40.50.150">
    <property type="entry name" value="Vaccinia Virus protein VP39"/>
    <property type="match status" value="1"/>
</dbReference>
<dbReference type="Pfam" id="PF13649">
    <property type="entry name" value="Methyltransf_25"/>
    <property type="match status" value="1"/>
</dbReference>
<dbReference type="InterPro" id="IPR029063">
    <property type="entry name" value="SAM-dependent_MTases_sf"/>
</dbReference>
<dbReference type="Proteomes" id="UP000638648">
    <property type="component" value="Unassembled WGS sequence"/>
</dbReference>
<dbReference type="AlphaFoldDB" id="A0A927RAA4"/>
<dbReference type="CDD" id="cd02440">
    <property type="entry name" value="AdoMet_MTases"/>
    <property type="match status" value="1"/>
</dbReference>
<dbReference type="SUPFAM" id="SSF53335">
    <property type="entry name" value="S-adenosyl-L-methionine-dependent methyltransferases"/>
    <property type="match status" value="1"/>
</dbReference>
<evidence type="ECO:0000313" key="2">
    <source>
        <dbReference type="EMBL" id="MBE1608762.1"/>
    </source>
</evidence>
<evidence type="ECO:0000259" key="1">
    <source>
        <dbReference type="Pfam" id="PF13649"/>
    </source>
</evidence>
<sequence>MTSRWTPLFDTVAPAYDDVVPFFATFGELLVRHCDLRPGQRVLDVAAGRGALAFPAARAVGTSGEVVAVDAAPRMVDLLRAVAPDNVTAYVMDAERLTQADASFDVVLCGFALHLFTHPDRALAGIHRVLRPGGTFAFSTVGAPYVPGPWDFYGELLGEFSALIAEPYPAHQHDELADLCRQAGFTGVASVVDEVRLELRDAEAFWAWHQSHGAASFVEGLPPAAREEFRQRLLAGVEELRRSQGRIVLDRSALFYRMTA</sequence>
<protein>
    <submittedName>
        <fullName evidence="2">Ubiquinone/menaquinone biosynthesis C-methylase UbiE</fullName>
    </submittedName>
</protein>
<reference evidence="2" key="1">
    <citation type="submission" date="2020-10" db="EMBL/GenBank/DDBJ databases">
        <title>Sequencing the genomes of 1000 actinobacteria strains.</title>
        <authorList>
            <person name="Klenk H.-P."/>
        </authorList>
    </citation>
    <scope>NUCLEOTIDE SEQUENCE</scope>
    <source>
        <strain evidence="2">DSM 45354</strain>
    </source>
</reference>
<dbReference type="EMBL" id="JADBEM010000001">
    <property type="protein sequence ID" value="MBE1608762.1"/>
    <property type="molecule type" value="Genomic_DNA"/>
</dbReference>
<accession>A0A927RAA4</accession>
<gene>
    <name evidence="2" type="ORF">HEB94_005610</name>
</gene>
<dbReference type="PANTHER" id="PTHR43591:SF24">
    <property type="entry name" value="2-METHOXY-6-POLYPRENYL-1,4-BENZOQUINOL METHYLASE, MITOCHONDRIAL"/>
    <property type="match status" value="1"/>
</dbReference>
<keyword evidence="2" id="KW-0830">Ubiquinone</keyword>
<keyword evidence="3" id="KW-1185">Reference proteome</keyword>
<organism evidence="2 3">
    <name type="scientific">Actinopolymorpha pittospori</name>
    <dbReference type="NCBI Taxonomy" id="648752"/>
    <lineage>
        <taxon>Bacteria</taxon>
        <taxon>Bacillati</taxon>
        <taxon>Actinomycetota</taxon>
        <taxon>Actinomycetes</taxon>
        <taxon>Propionibacteriales</taxon>
        <taxon>Actinopolymorphaceae</taxon>
        <taxon>Actinopolymorpha</taxon>
    </lineage>
</organism>
<name>A0A927RAA4_9ACTN</name>
<feature type="domain" description="Methyltransferase" evidence="1">
    <location>
        <begin position="42"/>
        <end position="134"/>
    </location>
</feature>